<dbReference type="AlphaFoldDB" id="A0A8S2NWP2"/>
<dbReference type="Proteomes" id="UP000677228">
    <property type="component" value="Unassembled WGS sequence"/>
</dbReference>
<sequence length="553" mass="63279">MNCIHELFFEQALLHPQKIAIVLNQQSLTYNEVLHCVKLLADYLIQNHNVKVGDIICQYLERSIEMVLGILAIISCGCSYCPLSIDDPAPRTHSLIEETKAECVLVHSLTKMKLNDLRHVSLVNCEQIIVAKYITKVPRTWPAWTVKVTDENIAYVIFTSGSTGQPKAVQIRHRNFVSFINAVHHEDIMNKNDVVVQTASCIWDPHVQEILGSMLFGCELVMLQQHGNRNVDYLMSVIYKNQATFLTVVPSLLIMFAEYFQIADKLDYMKTIRVLRCGGAGVFPGYFNNESNEKCLLQLPDISDDKCYVTGDLGKIDSNGELYFVGRVDFQIKLRGQRIEIGEIERIILNVSSNVTNCVVIKYQQQPEDQEHLIAYVQSSSSSSNNEMIIIEELKHYCQQYLPLYMIPTWFIVLEQLPLNTNGKVNRKQLPKPDFSHLTQQQANDHHVDEPNGEMEIEIHALWCRLLSIDTLSMKSNFFSMGGNSLLLMKLYNYYLSTFSLNQQIINIAMLFKQSTIVEHVQLLKNALLKTVNDTFVVQQQQWKPLNITQGKL</sequence>
<dbReference type="InterPro" id="IPR020845">
    <property type="entry name" value="AMP-binding_CS"/>
</dbReference>
<dbReference type="GO" id="GO:0031177">
    <property type="term" value="F:phosphopantetheine binding"/>
    <property type="evidence" value="ECO:0007669"/>
    <property type="project" value="TreeGrafter"/>
</dbReference>
<evidence type="ECO:0000313" key="3">
    <source>
        <dbReference type="EMBL" id="CAF4021760.1"/>
    </source>
</evidence>
<reference evidence="3" key="1">
    <citation type="submission" date="2021-02" db="EMBL/GenBank/DDBJ databases">
        <authorList>
            <person name="Nowell W R."/>
        </authorList>
    </citation>
    <scope>NUCLEOTIDE SEQUENCE</scope>
</reference>
<comment type="caution">
    <text evidence="3">The sequence shown here is derived from an EMBL/GenBank/DDBJ whole genome shotgun (WGS) entry which is preliminary data.</text>
</comment>
<evidence type="ECO:0000313" key="2">
    <source>
        <dbReference type="EMBL" id="CAF1212918.1"/>
    </source>
</evidence>
<dbReference type="Proteomes" id="UP000682733">
    <property type="component" value="Unassembled WGS sequence"/>
</dbReference>
<dbReference type="Pfam" id="PF00550">
    <property type="entry name" value="PP-binding"/>
    <property type="match status" value="1"/>
</dbReference>
<accession>A0A8S2NWP2</accession>
<gene>
    <name evidence="2" type="ORF">OVA965_LOCUS24544</name>
    <name evidence="3" type="ORF">TMI583_LOCUS25263</name>
</gene>
<dbReference type="InterPro" id="IPR009081">
    <property type="entry name" value="PP-bd_ACP"/>
</dbReference>
<dbReference type="PANTHER" id="PTHR45527">
    <property type="entry name" value="NONRIBOSOMAL PEPTIDE SYNTHETASE"/>
    <property type="match status" value="1"/>
</dbReference>
<dbReference type="InterPro" id="IPR045851">
    <property type="entry name" value="AMP-bd_C_sf"/>
</dbReference>
<dbReference type="Gene3D" id="3.40.50.12780">
    <property type="entry name" value="N-terminal domain of ligase-like"/>
    <property type="match status" value="2"/>
</dbReference>
<dbReference type="InterPro" id="IPR042099">
    <property type="entry name" value="ANL_N_sf"/>
</dbReference>
<evidence type="ECO:0000313" key="4">
    <source>
        <dbReference type="Proteomes" id="UP000682733"/>
    </source>
</evidence>
<dbReference type="PROSITE" id="PS50075">
    <property type="entry name" value="CARRIER"/>
    <property type="match status" value="1"/>
</dbReference>
<protein>
    <recommendedName>
        <fullName evidence="1">Carrier domain-containing protein</fullName>
    </recommendedName>
</protein>
<dbReference type="InterPro" id="IPR000873">
    <property type="entry name" value="AMP-dep_synth/lig_dom"/>
</dbReference>
<proteinExistence type="predicted"/>
<dbReference type="SUPFAM" id="SSF47336">
    <property type="entry name" value="ACP-like"/>
    <property type="match status" value="1"/>
</dbReference>
<name>A0A8S2NWP2_9BILA</name>
<dbReference type="GO" id="GO:0044550">
    <property type="term" value="P:secondary metabolite biosynthetic process"/>
    <property type="evidence" value="ECO:0007669"/>
    <property type="project" value="TreeGrafter"/>
</dbReference>
<evidence type="ECO:0000259" key="1">
    <source>
        <dbReference type="PROSITE" id="PS50075"/>
    </source>
</evidence>
<dbReference type="EMBL" id="CAJOBA010036371">
    <property type="protein sequence ID" value="CAF4021760.1"/>
    <property type="molecule type" value="Genomic_DNA"/>
</dbReference>
<dbReference type="GO" id="GO:0043041">
    <property type="term" value="P:amino acid activation for nonribosomal peptide biosynthetic process"/>
    <property type="evidence" value="ECO:0007669"/>
    <property type="project" value="TreeGrafter"/>
</dbReference>
<dbReference type="PANTHER" id="PTHR45527:SF1">
    <property type="entry name" value="FATTY ACID SYNTHASE"/>
    <property type="match status" value="1"/>
</dbReference>
<dbReference type="GO" id="GO:0005737">
    <property type="term" value="C:cytoplasm"/>
    <property type="evidence" value="ECO:0007669"/>
    <property type="project" value="TreeGrafter"/>
</dbReference>
<dbReference type="InterPro" id="IPR036736">
    <property type="entry name" value="ACP-like_sf"/>
</dbReference>
<dbReference type="Pfam" id="PF00501">
    <property type="entry name" value="AMP-binding"/>
    <property type="match status" value="1"/>
</dbReference>
<dbReference type="PROSITE" id="PS00455">
    <property type="entry name" value="AMP_BINDING"/>
    <property type="match status" value="1"/>
</dbReference>
<feature type="domain" description="Carrier" evidence="1">
    <location>
        <begin position="450"/>
        <end position="528"/>
    </location>
</feature>
<dbReference type="Gene3D" id="1.10.1200.10">
    <property type="entry name" value="ACP-like"/>
    <property type="match status" value="1"/>
</dbReference>
<organism evidence="3 4">
    <name type="scientific">Didymodactylos carnosus</name>
    <dbReference type="NCBI Taxonomy" id="1234261"/>
    <lineage>
        <taxon>Eukaryota</taxon>
        <taxon>Metazoa</taxon>
        <taxon>Spiralia</taxon>
        <taxon>Gnathifera</taxon>
        <taxon>Rotifera</taxon>
        <taxon>Eurotatoria</taxon>
        <taxon>Bdelloidea</taxon>
        <taxon>Philodinida</taxon>
        <taxon>Philodinidae</taxon>
        <taxon>Didymodactylos</taxon>
    </lineage>
</organism>
<dbReference type="EMBL" id="CAJNOK010014837">
    <property type="protein sequence ID" value="CAF1212918.1"/>
    <property type="molecule type" value="Genomic_DNA"/>
</dbReference>
<dbReference type="Gene3D" id="3.30.300.30">
    <property type="match status" value="1"/>
</dbReference>
<dbReference type="SUPFAM" id="SSF56801">
    <property type="entry name" value="Acetyl-CoA synthetase-like"/>
    <property type="match status" value="1"/>
</dbReference>